<evidence type="ECO:0000313" key="12">
    <source>
        <dbReference type="EMBL" id="TCI08178.1"/>
    </source>
</evidence>
<comment type="cofactor">
    <cofactor evidence="2 10">
        <name>NAD(+)</name>
        <dbReference type="ChEBI" id="CHEBI:57540"/>
    </cofactor>
</comment>
<accession>A0A4R0YL50</accession>
<dbReference type="InterPro" id="IPR036291">
    <property type="entry name" value="NAD(P)-bd_dom_sf"/>
</dbReference>
<evidence type="ECO:0000256" key="8">
    <source>
        <dbReference type="ARBA" id="ARBA00023235"/>
    </source>
</evidence>
<evidence type="ECO:0000256" key="7">
    <source>
        <dbReference type="ARBA" id="ARBA00023027"/>
    </source>
</evidence>
<dbReference type="PANTHER" id="PTHR43725:SF53">
    <property type="entry name" value="UDP-ARABINOSE 4-EPIMERASE 1"/>
    <property type="match status" value="1"/>
</dbReference>
<keyword evidence="9 10" id="KW-0119">Carbohydrate metabolism</keyword>
<dbReference type="GO" id="GO:0006012">
    <property type="term" value="P:galactose metabolic process"/>
    <property type="evidence" value="ECO:0007669"/>
    <property type="project" value="UniProtKB-UniPathway"/>
</dbReference>
<evidence type="ECO:0000313" key="13">
    <source>
        <dbReference type="Proteomes" id="UP000291822"/>
    </source>
</evidence>
<dbReference type="InterPro" id="IPR001509">
    <property type="entry name" value="Epimerase_deHydtase"/>
</dbReference>
<comment type="similarity">
    <text evidence="4 10">Belongs to the NAD(P)-dependent epimerase/dehydratase family.</text>
</comment>
<evidence type="ECO:0000256" key="6">
    <source>
        <dbReference type="ARBA" id="ARBA00018569"/>
    </source>
</evidence>
<keyword evidence="8 10" id="KW-0413">Isomerase</keyword>
<dbReference type="EC" id="5.1.3.2" evidence="5 10"/>
<name>A0A4R0YL50_9GAMM</name>
<dbReference type="NCBIfam" id="TIGR01179">
    <property type="entry name" value="galE"/>
    <property type="match status" value="1"/>
</dbReference>
<evidence type="ECO:0000256" key="2">
    <source>
        <dbReference type="ARBA" id="ARBA00001911"/>
    </source>
</evidence>
<proteinExistence type="inferred from homology"/>
<feature type="domain" description="NAD-dependent epimerase/dehydratase" evidence="11">
    <location>
        <begin position="24"/>
        <end position="273"/>
    </location>
</feature>
<dbReference type="InterPro" id="IPR005886">
    <property type="entry name" value="UDP_G4E"/>
</dbReference>
<dbReference type="GO" id="GO:0003978">
    <property type="term" value="F:UDP-glucose 4-epimerase activity"/>
    <property type="evidence" value="ECO:0007669"/>
    <property type="project" value="UniProtKB-UniRule"/>
</dbReference>
<dbReference type="SUPFAM" id="SSF51735">
    <property type="entry name" value="NAD(P)-binding Rossmann-fold domains"/>
    <property type="match status" value="1"/>
</dbReference>
<dbReference type="EMBL" id="SJTG01000004">
    <property type="protein sequence ID" value="TCI08178.1"/>
    <property type="molecule type" value="Genomic_DNA"/>
</dbReference>
<keyword evidence="13" id="KW-1185">Reference proteome</keyword>
<dbReference type="Proteomes" id="UP000291822">
    <property type="component" value="Unassembled WGS sequence"/>
</dbReference>
<gene>
    <name evidence="12" type="primary">galE</name>
    <name evidence="12" type="ORF">EZM97_26365</name>
</gene>
<comment type="pathway">
    <text evidence="3 10">Carbohydrate metabolism; galactose metabolism.</text>
</comment>
<comment type="caution">
    <text evidence="12">The sequence shown here is derived from an EMBL/GenBank/DDBJ whole genome shotgun (WGS) entry which is preliminary data.</text>
</comment>
<sequence length="346" mass="37196">MLWGGHFEVRSATFEWAGETSVKVLVCGGAGYIGSHMVRALSRSGHEAVTFDNLVTGHREAVGDSAFILGDLLNTHEIEAAFASHGPFDAVIHLSALSLVGESVADPCRYYLNNVTGTLNLLGTMKAAGVTRLVFSSTAAVFGHPRADLIDEDHPTAPINPYGSSKLMVERILADAAVAYGLRSVSLRYFNAAGASPEGDIGESHQPETHLVPNVLRSAMAGDSRLKVFGADYATRDGTCVRDYVHVDDLAAAHLQSLAFLDKNPGAHAFNLGNGQGFSVLEVIEAAQRVTGKTIARDMVDRRPGDPAVLVASSARARAQLGWSPVYTRIDDIIETAWRWHTQQRY</sequence>
<evidence type="ECO:0000256" key="9">
    <source>
        <dbReference type="ARBA" id="ARBA00023277"/>
    </source>
</evidence>
<dbReference type="UniPathway" id="UPA00214"/>
<dbReference type="PANTHER" id="PTHR43725">
    <property type="entry name" value="UDP-GLUCOSE 4-EPIMERASE"/>
    <property type="match status" value="1"/>
</dbReference>
<evidence type="ECO:0000259" key="11">
    <source>
        <dbReference type="Pfam" id="PF01370"/>
    </source>
</evidence>
<evidence type="ECO:0000256" key="3">
    <source>
        <dbReference type="ARBA" id="ARBA00004947"/>
    </source>
</evidence>
<keyword evidence="7 10" id="KW-0520">NAD</keyword>
<evidence type="ECO:0000256" key="5">
    <source>
        <dbReference type="ARBA" id="ARBA00013189"/>
    </source>
</evidence>
<dbReference type="Pfam" id="PF01370">
    <property type="entry name" value="Epimerase"/>
    <property type="match status" value="1"/>
</dbReference>
<evidence type="ECO:0000256" key="10">
    <source>
        <dbReference type="RuleBase" id="RU366046"/>
    </source>
</evidence>
<protein>
    <recommendedName>
        <fullName evidence="6 10">UDP-glucose 4-epimerase</fullName>
        <ecNumber evidence="5 10">5.1.3.2</ecNumber>
    </recommendedName>
</protein>
<organism evidence="12 13">
    <name type="scientific">Dyella soli</name>
    <dbReference type="NCBI Taxonomy" id="522319"/>
    <lineage>
        <taxon>Bacteria</taxon>
        <taxon>Pseudomonadati</taxon>
        <taxon>Pseudomonadota</taxon>
        <taxon>Gammaproteobacteria</taxon>
        <taxon>Lysobacterales</taxon>
        <taxon>Rhodanobacteraceae</taxon>
        <taxon>Dyella</taxon>
    </lineage>
</organism>
<comment type="catalytic activity">
    <reaction evidence="1 10">
        <text>UDP-alpha-D-glucose = UDP-alpha-D-galactose</text>
        <dbReference type="Rhea" id="RHEA:22168"/>
        <dbReference type="ChEBI" id="CHEBI:58885"/>
        <dbReference type="ChEBI" id="CHEBI:66914"/>
        <dbReference type="EC" id="5.1.3.2"/>
    </reaction>
</comment>
<evidence type="ECO:0000256" key="4">
    <source>
        <dbReference type="ARBA" id="ARBA00007637"/>
    </source>
</evidence>
<reference evidence="12 13" key="1">
    <citation type="submission" date="2019-02" db="EMBL/GenBank/DDBJ databases">
        <title>Dyella amyloliquefaciens sp. nov., isolated from forest soil.</title>
        <authorList>
            <person name="Gao Z.-H."/>
            <person name="Qiu L.-H."/>
        </authorList>
    </citation>
    <scope>NUCLEOTIDE SEQUENCE [LARGE SCALE GENOMIC DNA]</scope>
    <source>
        <strain evidence="12 13">KACC 12747</strain>
    </source>
</reference>
<evidence type="ECO:0000256" key="1">
    <source>
        <dbReference type="ARBA" id="ARBA00000083"/>
    </source>
</evidence>
<dbReference type="AlphaFoldDB" id="A0A4R0YL50"/>
<comment type="subunit">
    <text evidence="10">Homodimer.</text>
</comment>
<dbReference type="Gene3D" id="3.90.25.10">
    <property type="entry name" value="UDP-galactose 4-epimerase, domain 1"/>
    <property type="match status" value="1"/>
</dbReference>
<dbReference type="Gene3D" id="3.40.50.720">
    <property type="entry name" value="NAD(P)-binding Rossmann-like Domain"/>
    <property type="match status" value="1"/>
</dbReference>
<dbReference type="CDD" id="cd05247">
    <property type="entry name" value="UDP_G4E_1_SDR_e"/>
    <property type="match status" value="1"/>
</dbReference>